<evidence type="ECO:0000313" key="2">
    <source>
        <dbReference type="Proteomes" id="UP001501725"/>
    </source>
</evidence>
<organism evidence="1 2">
    <name type="scientific">Flaviaesturariibacter amylovorans</name>
    <dbReference type="NCBI Taxonomy" id="1084520"/>
    <lineage>
        <taxon>Bacteria</taxon>
        <taxon>Pseudomonadati</taxon>
        <taxon>Bacteroidota</taxon>
        <taxon>Chitinophagia</taxon>
        <taxon>Chitinophagales</taxon>
        <taxon>Chitinophagaceae</taxon>
        <taxon>Flaviaestuariibacter</taxon>
    </lineage>
</organism>
<dbReference type="EMBL" id="BAABGY010000008">
    <property type="protein sequence ID" value="GAA4334083.1"/>
    <property type="molecule type" value="Genomic_DNA"/>
</dbReference>
<dbReference type="Proteomes" id="UP001501725">
    <property type="component" value="Unassembled WGS sequence"/>
</dbReference>
<evidence type="ECO:0000313" key="1">
    <source>
        <dbReference type="EMBL" id="GAA4334083.1"/>
    </source>
</evidence>
<proteinExistence type="predicted"/>
<comment type="caution">
    <text evidence="1">The sequence shown here is derived from an EMBL/GenBank/DDBJ whole genome shotgun (WGS) entry which is preliminary data.</text>
</comment>
<gene>
    <name evidence="1" type="ORF">GCM10023184_27840</name>
</gene>
<keyword evidence="2" id="KW-1185">Reference proteome</keyword>
<protein>
    <submittedName>
        <fullName evidence="1">Uncharacterized protein</fullName>
    </submittedName>
</protein>
<dbReference type="RefSeq" id="WP_345256367.1">
    <property type="nucleotide sequence ID" value="NZ_BAABGY010000008.1"/>
</dbReference>
<accession>A0ABP8H4J3</accession>
<sequence length="151" mass="16338">MTSLPMPLAGPPRPAAEGGEWADLNRVLSTVLATTPEGPEASIRCEALPMAQGTADDWHCLLRALVQLAFGLPSEERRRYLHIQCQEERDPAAGATWFLLSLHVNVRPPGSADALLNDLAHHCGGLSARLSVQAHSPTHSLFQIHFAGKNH</sequence>
<reference evidence="2" key="1">
    <citation type="journal article" date="2019" name="Int. J. Syst. Evol. Microbiol.">
        <title>The Global Catalogue of Microorganisms (GCM) 10K type strain sequencing project: providing services to taxonomists for standard genome sequencing and annotation.</title>
        <authorList>
            <consortium name="The Broad Institute Genomics Platform"/>
            <consortium name="The Broad Institute Genome Sequencing Center for Infectious Disease"/>
            <person name="Wu L."/>
            <person name="Ma J."/>
        </authorList>
    </citation>
    <scope>NUCLEOTIDE SEQUENCE [LARGE SCALE GENOMIC DNA]</scope>
    <source>
        <strain evidence="2">JCM 17919</strain>
    </source>
</reference>
<name>A0ABP8H4J3_9BACT</name>